<evidence type="ECO:0000313" key="7">
    <source>
        <dbReference type="EMBL" id="CAD2220363.1"/>
    </source>
</evidence>
<evidence type="ECO:0000259" key="6">
    <source>
        <dbReference type="Pfam" id="PF21266"/>
    </source>
</evidence>
<dbReference type="InterPro" id="IPR036612">
    <property type="entry name" value="KH_dom_type_1_sf"/>
</dbReference>
<proteinExistence type="inferred from homology"/>
<accession>S9VPB9</accession>
<gene>
    <name evidence="7" type="ORF">ADEAN_000787800</name>
</gene>
<dbReference type="VEuPathDB" id="TriTrypDB:ADEAN_000787800"/>
<dbReference type="CDD" id="cd22525">
    <property type="entry name" value="KH-I_Rrp4_eukar"/>
    <property type="match status" value="1"/>
</dbReference>
<dbReference type="InterPro" id="IPR012340">
    <property type="entry name" value="NA-bd_OB-fold"/>
</dbReference>
<comment type="similarity">
    <text evidence="2">Belongs to the RRP4 family.</text>
</comment>
<dbReference type="SUPFAM" id="SSF54791">
    <property type="entry name" value="Eukaryotic type KH-domain (KH-domain type I)"/>
    <property type="match status" value="1"/>
</dbReference>
<dbReference type="InterPro" id="IPR026699">
    <property type="entry name" value="Exosome_RNA_bind1/RRP40/RRP4"/>
</dbReference>
<reference evidence="7 8" key="1">
    <citation type="submission" date="2020-08" db="EMBL/GenBank/DDBJ databases">
        <authorList>
            <person name="Newling K."/>
            <person name="Davey J."/>
            <person name="Forrester S."/>
        </authorList>
    </citation>
    <scope>NUCLEOTIDE SEQUENCE [LARGE SCALE GENOMIC DNA]</scope>
    <source>
        <strain evidence="8">Crithidia deanei Carvalho (ATCC PRA-265)</strain>
    </source>
</reference>
<dbReference type="GO" id="GO:0071038">
    <property type="term" value="P:TRAMP-dependent tRNA surveillance pathway"/>
    <property type="evidence" value="ECO:0007669"/>
    <property type="project" value="TreeGrafter"/>
</dbReference>
<keyword evidence="8" id="KW-1185">Reference proteome</keyword>
<dbReference type="InterPro" id="IPR048565">
    <property type="entry name" value="S1_RRP4"/>
</dbReference>
<dbReference type="Proteomes" id="UP000515908">
    <property type="component" value="Chromosome 17"/>
</dbReference>
<dbReference type="GO" id="GO:0034475">
    <property type="term" value="P:U4 snRNA 3'-end processing"/>
    <property type="evidence" value="ECO:0007669"/>
    <property type="project" value="TreeGrafter"/>
</dbReference>
<dbReference type="GO" id="GO:0071034">
    <property type="term" value="P:CUT catabolic process"/>
    <property type="evidence" value="ECO:0007669"/>
    <property type="project" value="TreeGrafter"/>
</dbReference>
<dbReference type="OrthoDB" id="1650at2759"/>
<organism evidence="7 8">
    <name type="scientific">Angomonas deanei</name>
    <dbReference type="NCBI Taxonomy" id="59799"/>
    <lineage>
        <taxon>Eukaryota</taxon>
        <taxon>Discoba</taxon>
        <taxon>Euglenozoa</taxon>
        <taxon>Kinetoplastea</taxon>
        <taxon>Metakinetoplastina</taxon>
        <taxon>Trypanosomatida</taxon>
        <taxon>Trypanosomatidae</taxon>
        <taxon>Strigomonadinae</taxon>
        <taxon>Angomonas</taxon>
    </lineage>
</organism>
<sequence>MQNGVEGTVIVGDTICGGLEAKGSSDDVFLRGFNTFCGAKPSDTSLIHEGAGEIIAAITGVVEITDRVVSVKGKQPRYQAEIGDVIVGRIIEVSGDKWMVDVNAHQHAKMLLSNVTEPGGILRRRDRGDELLMRQLFDQEDLIAAEVQKISSDGVISLHSRGTGKYGKLTQFGQLVKIKASLVKRAKHQFASLPAYKVKLIIGINGYIWVSAYDEGQTEENDDRNAIRVNTARVANCIKLLDLIGEQVSEKSIEIVADTSISLSISPSEILFDQHRETFVTKLKESANLKRPRIE</sequence>
<dbReference type="GO" id="GO:0071051">
    <property type="term" value="P:poly(A)-dependent snoRNA 3'-end processing"/>
    <property type="evidence" value="ECO:0007669"/>
    <property type="project" value="TreeGrafter"/>
</dbReference>
<evidence type="ECO:0000259" key="5">
    <source>
        <dbReference type="Pfam" id="PF15985"/>
    </source>
</evidence>
<dbReference type="GO" id="GO:0000176">
    <property type="term" value="C:nuclear exosome (RNase complex)"/>
    <property type="evidence" value="ECO:0007669"/>
    <property type="project" value="TreeGrafter"/>
</dbReference>
<dbReference type="AlphaFoldDB" id="S9VPB9"/>
<dbReference type="InterPro" id="IPR004088">
    <property type="entry name" value="KH_dom_type_1"/>
</dbReference>
<evidence type="ECO:0000256" key="1">
    <source>
        <dbReference type="ARBA" id="ARBA00004123"/>
    </source>
</evidence>
<evidence type="ECO:0000256" key="4">
    <source>
        <dbReference type="ARBA" id="ARBA00022884"/>
    </source>
</evidence>
<dbReference type="SUPFAM" id="SSF50249">
    <property type="entry name" value="Nucleic acid-binding proteins"/>
    <property type="match status" value="1"/>
</dbReference>
<evidence type="ECO:0000256" key="3">
    <source>
        <dbReference type="ARBA" id="ARBA00022835"/>
    </source>
</evidence>
<dbReference type="Gene3D" id="2.40.50.100">
    <property type="match status" value="1"/>
</dbReference>
<dbReference type="EMBL" id="LR877161">
    <property type="protein sequence ID" value="CAD2220363.1"/>
    <property type="molecule type" value="Genomic_DNA"/>
</dbReference>
<dbReference type="GO" id="GO:0003723">
    <property type="term" value="F:RNA binding"/>
    <property type="evidence" value="ECO:0007669"/>
    <property type="project" value="UniProtKB-KW"/>
</dbReference>
<dbReference type="GO" id="GO:0071035">
    <property type="term" value="P:nuclear polyadenylation-dependent rRNA catabolic process"/>
    <property type="evidence" value="ECO:0007669"/>
    <property type="project" value="TreeGrafter"/>
</dbReference>
<dbReference type="Pfam" id="PF15985">
    <property type="entry name" value="KH_6"/>
    <property type="match status" value="1"/>
</dbReference>
<dbReference type="CDD" id="cd05789">
    <property type="entry name" value="S1_Rrp4"/>
    <property type="match status" value="1"/>
</dbReference>
<dbReference type="PANTHER" id="PTHR21321:SF4">
    <property type="entry name" value="EXOSOME COMPLEX COMPONENT RRP4"/>
    <property type="match status" value="1"/>
</dbReference>
<dbReference type="GO" id="GO:0000177">
    <property type="term" value="C:cytoplasmic exosome (RNase complex)"/>
    <property type="evidence" value="ECO:0007669"/>
    <property type="project" value="TreeGrafter"/>
</dbReference>
<dbReference type="Gene3D" id="2.40.50.140">
    <property type="entry name" value="Nucleic acid-binding proteins"/>
    <property type="match status" value="1"/>
</dbReference>
<name>S9VPB9_9TRYP</name>
<keyword evidence="3" id="KW-0271">Exosome</keyword>
<dbReference type="Pfam" id="PF21266">
    <property type="entry name" value="S1_RRP4"/>
    <property type="match status" value="1"/>
</dbReference>
<feature type="domain" description="K Homology" evidence="5">
    <location>
        <begin position="173"/>
        <end position="212"/>
    </location>
</feature>
<comment type="subcellular location">
    <subcellularLocation>
        <location evidence="1">Nucleus</location>
    </subcellularLocation>
</comment>
<keyword evidence="4" id="KW-0694">RNA-binding</keyword>
<feature type="domain" description="RRP4 S1" evidence="6">
    <location>
        <begin position="77"/>
        <end position="149"/>
    </location>
</feature>
<evidence type="ECO:0000256" key="2">
    <source>
        <dbReference type="ARBA" id="ARBA00009155"/>
    </source>
</evidence>
<dbReference type="PANTHER" id="PTHR21321">
    <property type="entry name" value="PNAS-3 RELATED"/>
    <property type="match status" value="1"/>
</dbReference>
<dbReference type="GO" id="GO:0000467">
    <property type="term" value="P:exonucleolytic trimming to generate mature 3'-end of 5.8S rRNA from tricistronic rRNA transcript (SSU-rRNA, 5.8S rRNA, LSU-rRNA)"/>
    <property type="evidence" value="ECO:0007669"/>
    <property type="project" value="TreeGrafter"/>
</dbReference>
<protein>
    <submittedName>
        <fullName evidence="7">KH domain containing protein, putative</fullName>
    </submittedName>
</protein>
<evidence type="ECO:0000313" key="8">
    <source>
        <dbReference type="Proteomes" id="UP000515908"/>
    </source>
</evidence>